<feature type="binding site" evidence="6">
    <location>
        <position position="108"/>
    </location>
    <ligand>
        <name>Mg(2+)</name>
        <dbReference type="ChEBI" id="CHEBI:18420"/>
    </ligand>
</feature>
<evidence type="ECO:0000256" key="5">
    <source>
        <dbReference type="ARBA" id="ARBA00022842"/>
    </source>
</evidence>
<dbReference type="Proteomes" id="UP001428817">
    <property type="component" value="Unassembled WGS sequence"/>
</dbReference>
<protein>
    <recommendedName>
        <fullName evidence="6">Ribonuclease VapC</fullName>
        <shortName evidence="6">RNase VapC</shortName>
        <ecNumber evidence="6">3.1.-.-</ecNumber>
    </recommendedName>
    <alternativeName>
        <fullName evidence="6">Toxin VapC</fullName>
    </alternativeName>
</protein>
<dbReference type="NCBIfam" id="TIGR00028">
    <property type="entry name" value="Mtu_PIN_fam"/>
    <property type="match status" value="1"/>
</dbReference>
<dbReference type="EC" id="3.1.-.-" evidence="6"/>
<gene>
    <name evidence="6" type="primary">vapC</name>
    <name evidence="8" type="ORF">GCM10023321_19060</name>
</gene>
<comment type="cofactor">
    <cofactor evidence="6">
        <name>Mg(2+)</name>
        <dbReference type="ChEBI" id="CHEBI:18420"/>
    </cofactor>
</comment>
<comment type="similarity">
    <text evidence="6">Belongs to the PINc/VapC protein family.</text>
</comment>
<keyword evidence="1 6" id="KW-1277">Toxin-antitoxin system</keyword>
<organism evidence="8 9">
    <name type="scientific">Pseudonocardia eucalypti</name>
    <dbReference type="NCBI Taxonomy" id="648755"/>
    <lineage>
        <taxon>Bacteria</taxon>
        <taxon>Bacillati</taxon>
        <taxon>Actinomycetota</taxon>
        <taxon>Actinomycetes</taxon>
        <taxon>Pseudonocardiales</taxon>
        <taxon>Pseudonocardiaceae</taxon>
        <taxon>Pseudonocardia</taxon>
    </lineage>
</organism>
<comment type="function">
    <text evidence="6">Toxic component of a toxin-antitoxin (TA) system. An RNase.</text>
</comment>
<evidence type="ECO:0000313" key="8">
    <source>
        <dbReference type="EMBL" id="GAA5151657.1"/>
    </source>
</evidence>
<feature type="domain" description="PIN" evidence="7">
    <location>
        <begin position="4"/>
        <end position="133"/>
    </location>
</feature>
<dbReference type="InterPro" id="IPR006226">
    <property type="entry name" value="Mtu_PIN"/>
</dbReference>
<evidence type="ECO:0000256" key="6">
    <source>
        <dbReference type="HAMAP-Rule" id="MF_00265"/>
    </source>
</evidence>
<keyword evidence="5 6" id="KW-0460">Magnesium</keyword>
<dbReference type="SUPFAM" id="SSF88723">
    <property type="entry name" value="PIN domain-like"/>
    <property type="match status" value="1"/>
</dbReference>
<keyword evidence="6" id="KW-0800">Toxin</keyword>
<dbReference type="CDD" id="cd18678">
    <property type="entry name" value="PIN_MtVapC25_VapC33-like"/>
    <property type="match status" value="1"/>
</dbReference>
<dbReference type="Pfam" id="PF01850">
    <property type="entry name" value="PIN"/>
    <property type="match status" value="1"/>
</dbReference>
<name>A0ABP9PSW6_9PSEU</name>
<keyword evidence="2 6" id="KW-0540">Nuclease</keyword>
<dbReference type="InterPro" id="IPR002716">
    <property type="entry name" value="PIN_dom"/>
</dbReference>
<feature type="binding site" evidence="6">
    <location>
        <position position="5"/>
    </location>
    <ligand>
        <name>Mg(2+)</name>
        <dbReference type="ChEBI" id="CHEBI:18420"/>
    </ligand>
</feature>
<dbReference type="InterPro" id="IPR022907">
    <property type="entry name" value="VapC_family"/>
</dbReference>
<keyword evidence="3 6" id="KW-0479">Metal-binding</keyword>
<dbReference type="Gene3D" id="3.40.50.1010">
    <property type="entry name" value="5'-nuclease"/>
    <property type="match status" value="1"/>
</dbReference>
<evidence type="ECO:0000313" key="9">
    <source>
        <dbReference type="Proteomes" id="UP001428817"/>
    </source>
</evidence>
<proteinExistence type="inferred from homology"/>
<dbReference type="RefSeq" id="WP_185066636.1">
    <property type="nucleotide sequence ID" value="NZ_BAABJP010000007.1"/>
</dbReference>
<sequence>MISCDVNVLVYAHNKRDPHHAEYSDWLRTTLNGDRPVGISSLVASGFLRIATSPKILPEPLAIDTALDILDRIRAAPAVVPLEPGRRHWSIFTELCRRVGAKGNTVPDAYFAALAIEQDAEWHTADRGFARFPGLRVRHPLDPEPPGFTPPVQRAR</sequence>
<evidence type="ECO:0000259" key="7">
    <source>
        <dbReference type="Pfam" id="PF01850"/>
    </source>
</evidence>
<reference evidence="9" key="1">
    <citation type="journal article" date="2019" name="Int. J. Syst. Evol. Microbiol.">
        <title>The Global Catalogue of Microorganisms (GCM) 10K type strain sequencing project: providing services to taxonomists for standard genome sequencing and annotation.</title>
        <authorList>
            <consortium name="The Broad Institute Genomics Platform"/>
            <consortium name="The Broad Institute Genome Sequencing Center for Infectious Disease"/>
            <person name="Wu L."/>
            <person name="Ma J."/>
        </authorList>
    </citation>
    <scope>NUCLEOTIDE SEQUENCE [LARGE SCALE GENOMIC DNA]</scope>
    <source>
        <strain evidence="9">JCM 18303</strain>
    </source>
</reference>
<keyword evidence="9" id="KW-1185">Reference proteome</keyword>
<keyword evidence="4 6" id="KW-0378">Hydrolase</keyword>
<accession>A0ABP9PSW6</accession>
<evidence type="ECO:0000256" key="1">
    <source>
        <dbReference type="ARBA" id="ARBA00022649"/>
    </source>
</evidence>
<evidence type="ECO:0000256" key="3">
    <source>
        <dbReference type="ARBA" id="ARBA00022723"/>
    </source>
</evidence>
<comment type="caution">
    <text evidence="8">The sequence shown here is derived from an EMBL/GenBank/DDBJ whole genome shotgun (WGS) entry which is preliminary data.</text>
</comment>
<dbReference type="HAMAP" id="MF_00265">
    <property type="entry name" value="VapC_Nob1"/>
    <property type="match status" value="1"/>
</dbReference>
<dbReference type="EMBL" id="BAABJP010000007">
    <property type="protein sequence ID" value="GAA5151657.1"/>
    <property type="molecule type" value="Genomic_DNA"/>
</dbReference>
<evidence type="ECO:0000256" key="4">
    <source>
        <dbReference type="ARBA" id="ARBA00022801"/>
    </source>
</evidence>
<evidence type="ECO:0000256" key="2">
    <source>
        <dbReference type="ARBA" id="ARBA00022722"/>
    </source>
</evidence>
<dbReference type="InterPro" id="IPR029060">
    <property type="entry name" value="PIN-like_dom_sf"/>
</dbReference>